<evidence type="ECO:0000256" key="4">
    <source>
        <dbReference type="ARBA" id="ARBA00022485"/>
    </source>
</evidence>
<name>A0A179IDQ4_CORDF</name>
<proteinExistence type="inferred from homology"/>
<accession>A0A179IDQ4</accession>
<keyword evidence="10" id="KW-1185">Reference proteome</keyword>
<keyword evidence="4" id="KW-0411">Iron-sulfur</keyword>
<reference evidence="9 10" key="1">
    <citation type="submission" date="2016-03" db="EMBL/GenBank/DDBJ databases">
        <title>Fine-scale spatial genetic structure of a fungal parasite of coffee scale insects.</title>
        <authorList>
            <person name="Jackson D."/>
            <person name="Zemenick K.A."/>
            <person name="Malloure B."/>
            <person name="Quandt C.A."/>
            <person name="James T.Y."/>
        </authorList>
    </citation>
    <scope>NUCLEOTIDE SEQUENCE [LARGE SCALE GENOMIC DNA]</scope>
    <source>
        <strain evidence="9 10">UM487</strain>
    </source>
</reference>
<comment type="subunit">
    <text evidence="3">Monomer.</text>
</comment>
<feature type="compositionally biased region" description="Polar residues" evidence="7">
    <location>
        <begin position="388"/>
        <end position="397"/>
    </location>
</feature>
<dbReference type="GO" id="GO:0005739">
    <property type="term" value="C:mitochondrion"/>
    <property type="evidence" value="ECO:0007669"/>
    <property type="project" value="TreeGrafter"/>
</dbReference>
<evidence type="ECO:0000313" key="10">
    <source>
        <dbReference type="Proteomes" id="UP000243081"/>
    </source>
</evidence>
<dbReference type="InterPro" id="IPR019190">
    <property type="entry name" value="EXOV"/>
</dbReference>
<dbReference type="EMBL" id="LUKN01001527">
    <property type="protein sequence ID" value="OAR00777.1"/>
    <property type="molecule type" value="Genomic_DNA"/>
</dbReference>
<protein>
    <recommendedName>
        <fullName evidence="8">Aminoglycoside phosphotransferase domain-containing protein</fullName>
    </recommendedName>
</protein>
<sequence>MAHMRDLEIYDTSSLYVVTRVFSSFNHANLRPQRAPAHEMPVTGGTLQQTLEDIARSDIELDASTWERRYVLRGDYFIKSELDEGKLIVRENGRVDLPAEKTATARSAVDEQIQRDILPQLRAICRDYVGSVDVSLPVVPPLRLFCRDDRRWPRVTARQAGEDAFVLCHNDLSAHNIFVDPDTFAIRAIIDWEYAGFYPARFEIPLWRALTPQDRGRLVEEARARDLALFGLEIGCSSFSLPSTRDFARNSWGAKDARRLWQVTLRANLCLTIHDFPPATSNHACCSQEMAADDGEFQFDFSADEEQLLIQLTANAEAKDSVAGAIDALPARSDFGPDVLKENGFASTSAEESAEADEASAAATASLLSAGGQTSSPTLKHALEDSEQTVAGNSTVRSAPVSEDFEDEFDDHRSPLQKFRSYPRRPLTVSDLTSGAWCELQYWYTLSRLPGGRRTRTAAMRQGSKLHQKLEDEVHTTVEVEVLSREDGFGLKLWNLIQGLRTLRETGLTRELEIWGMLDGNLVNGVIDSLSHENPNPEFEFELSQEAENTRQQSKLTDFFATATPTKKKAKGPKVYLADVKTRGSLNKVSNSMLRPAKIQLLLYHRFLSDLAAGRLDFYKVFRRYDLDPDEPFSDAFIAQMASLHDEMFDETPSSSWQTVEEDVKPTSSAMTETPGALQYKGLRELLTLVGHEVSLAFPEGAESMGSMLRVQYIYRDDGREIGHHDFPVSRSVLDEYLGVYMAWWRGERRASGVNLEEAFKCRTCEFADVCTWREQMDSKRVKKVQERLRAADGLPKKPPT</sequence>
<feature type="domain" description="Aminoglycoside phosphotransferase" evidence="8">
    <location>
        <begin position="120"/>
        <end position="210"/>
    </location>
</feature>
<comment type="similarity">
    <text evidence="2">Belongs to the EXO5 family.</text>
</comment>
<dbReference type="Pfam" id="PF01636">
    <property type="entry name" value="APH"/>
    <property type="match status" value="1"/>
</dbReference>
<keyword evidence="4" id="KW-0408">Iron</keyword>
<dbReference type="InterPro" id="IPR002575">
    <property type="entry name" value="Aminoglycoside_PTrfase"/>
</dbReference>
<dbReference type="OrthoDB" id="354769at2759"/>
<keyword evidence="5" id="KW-0540">Nuclease</keyword>
<keyword evidence="6" id="KW-0269">Exonuclease</keyword>
<gene>
    <name evidence="9" type="ORF">LLEC1_06272</name>
</gene>
<evidence type="ECO:0000256" key="6">
    <source>
        <dbReference type="ARBA" id="ARBA00022839"/>
    </source>
</evidence>
<evidence type="ECO:0000256" key="2">
    <source>
        <dbReference type="ARBA" id="ARBA00009797"/>
    </source>
</evidence>
<dbReference type="InterPro" id="IPR011009">
    <property type="entry name" value="Kinase-like_dom_sf"/>
</dbReference>
<dbReference type="PANTHER" id="PTHR14464:SF4">
    <property type="entry name" value="EXONUCLEASE V"/>
    <property type="match status" value="1"/>
</dbReference>
<dbReference type="GO" id="GO:0036297">
    <property type="term" value="P:interstrand cross-link repair"/>
    <property type="evidence" value="ECO:0007669"/>
    <property type="project" value="TreeGrafter"/>
</dbReference>
<dbReference type="GO" id="GO:0045145">
    <property type="term" value="F:single-stranded DNA 5'-3' DNA exonuclease activity"/>
    <property type="evidence" value="ECO:0007669"/>
    <property type="project" value="InterPro"/>
</dbReference>
<keyword evidence="6" id="KW-0378">Hydrolase</keyword>
<dbReference type="PANTHER" id="PTHR14464">
    <property type="entry name" value="EXONUCLEASE V"/>
    <property type="match status" value="1"/>
</dbReference>
<feature type="region of interest" description="Disordered" evidence="7">
    <location>
        <begin position="346"/>
        <end position="413"/>
    </location>
</feature>
<evidence type="ECO:0000256" key="7">
    <source>
        <dbReference type="SAM" id="MobiDB-lite"/>
    </source>
</evidence>
<dbReference type="GO" id="GO:0051539">
    <property type="term" value="F:4 iron, 4 sulfur cluster binding"/>
    <property type="evidence" value="ECO:0007669"/>
    <property type="project" value="UniProtKB-KW"/>
</dbReference>
<dbReference type="GO" id="GO:0005634">
    <property type="term" value="C:nucleus"/>
    <property type="evidence" value="ECO:0007669"/>
    <property type="project" value="TreeGrafter"/>
</dbReference>
<keyword evidence="4" id="KW-0479">Metal-binding</keyword>
<evidence type="ECO:0000256" key="3">
    <source>
        <dbReference type="ARBA" id="ARBA00011245"/>
    </source>
</evidence>
<organism evidence="9 10">
    <name type="scientific">Cordyceps confragosa</name>
    <name type="common">Lecanicillium lecanii</name>
    <dbReference type="NCBI Taxonomy" id="2714763"/>
    <lineage>
        <taxon>Eukaryota</taxon>
        <taxon>Fungi</taxon>
        <taxon>Dikarya</taxon>
        <taxon>Ascomycota</taxon>
        <taxon>Pezizomycotina</taxon>
        <taxon>Sordariomycetes</taxon>
        <taxon>Hypocreomycetidae</taxon>
        <taxon>Hypocreales</taxon>
        <taxon>Cordycipitaceae</taxon>
        <taxon>Akanthomyces</taxon>
    </lineage>
</organism>
<dbReference type="Pfam" id="PF09810">
    <property type="entry name" value="Exo5"/>
    <property type="match status" value="1"/>
</dbReference>
<evidence type="ECO:0000259" key="8">
    <source>
        <dbReference type="Pfam" id="PF01636"/>
    </source>
</evidence>
<comment type="cofactor">
    <cofactor evidence="1">
        <name>[4Fe-4S] cluster</name>
        <dbReference type="ChEBI" id="CHEBI:49883"/>
    </cofactor>
</comment>
<dbReference type="Proteomes" id="UP000243081">
    <property type="component" value="Unassembled WGS sequence"/>
</dbReference>
<evidence type="ECO:0000256" key="1">
    <source>
        <dbReference type="ARBA" id="ARBA00001966"/>
    </source>
</evidence>
<keyword evidence="4" id="KW-0004">4Fe-4S</keyword>
<feature type="compositionally biased region" description="Low complexity" evidence="7">
    <location>
        <begin position="359"/>
        <end position="370"/>
    </location>
</feature>
<dbReference type="Gene3D" id="3.90.1200.10">
    <property type="match status" value="1"/>
</dbReference>
<dbReference type="SUPFAM" id="SSF56112">
    <property type="entry name" value="Protein kinase-like (PK-like)"/>
    <property type="match status" value="1"/>
</dbReference>
<comment type="caution">
    <text evidence="9">The sequence shown here is derived from an EMBL/GenBank/DDBJ whole genome shotgun (WGS) entry which is preliminary data.</text>
</comment>
<evidence type="ECO:0000313" key="9">
    <source>
        <dbReference type="EMBL" id="OAR00777.1"/>
    </source>
</evidence>
<evidence type="ECO:0000256" key="5">
    <source>
        <dbReference type="ARBA" id="ARBA00022722"/>
    </source>
</evidence>
<dbReference type="AlphaFoldDB" id="A0A179IDQ4"/>